<gene>
    <name evidence="3" type="ORF">EDB95_3663</name>
</gene>
<sequence length="1691" mass="184999">MNRTGFRLLLTVLLMAFCGYAGAQAYNNEWIDFSKTYYKFKVGSDGVYRISQSVLTAAGLGTADASTFQLWRNGVQVPIYTTSPSGILPANGYIEFYGRINDGKPDNPLYLQPTFQTCDHWSLETDTAVYFLTVNPGGGNLRVSDVPNTVATNHLAPEPYYMCRTGNYFKAWDNGVYLTVDGSYIISSSYDAGEGYIDGNGYFVGSPFSNTFSGLNVYAAGPPSTVRIGLANLSFENRTMELAYNTGGASHVLKDTAISQTQGFKISGTVPTSQLAAGTVGVTMTDVNGDGNDEFTVGFTEVTYPSPFSFGGGNHAFFTFPASDTGNYLQVTSFTYGAVAPVLLDLTNGLRITGDLTVPGMVQFVLPASMTNRELALISEDPGTIQQVTSLQTKQFTNFALAANQGDFLVISNPLLYNDGSGNNNVEAYRSYRASAAGGGYNAKTIDIGELVDQFAFGIKMHPLSIKNFLRYARNVFTAKPKFAFLIGKAVAYPYVKSWENIPTIYKLALLPTFGNPPSDMLLANDGNQFGGNATPLGRLSVVNGAEIAPYLQKVKEYELLQNNYTGTIAGEAWKKNVIHVVGADALAGDIIQLDLQKYQGIISDTAYGGLVYTFRKTSTTNVQDLSNQQITDLFSSGVGLVNYFGHSSSNILGYNLGDPTQFNMKGKYPFFLANGCDAGDMYEPDSARLTSNGLTVTEKFVLASENGAIGYMGSSSIGIVSYLDVYNTQLYNDLSILYYGAPSGIQMMHTTQTLGNTPSFASDFYGRCCMEQLSLNGDPAITFYHNPKPDYAIEAPEVVINPSIISVADNQFTAQIYYYNLGMATSDSILVTVKWQLPDGTVTTLYSQKRLAPPLEDSIALTIPINPTKDKGNNSLTVDLNADGKVSELSMANNVVTKSFFIYDQDVTPVYPAAYSIVGKSPIVFYASSADPLDSVRNYIYEIDTTALFNSPGMVKLQAASKGGVLSFTPSLSYKDSTVYYWRVAILPANGAQANWSLSSFMYVNGSTPGWNQSHYYQWQNDTYNLEGLDSDRVFSFPQTPHTLQVMTQIYPYGGDQADAALLDGYDVSSSGCGGTLGSLSFLLINQSHNLVLYDTINPTTGVAKYGSSPNCSALPYGFSFPVLTTANRKAAMSFFDSIPGGTIFAMWAWMWSTDTTQFIGAWKSDTSVFGSGVSLYNTFKNMGFNTIDSFNRLVPILYIARKEMNGTYTIFYQKVGTNVGDQLTGSMNFNSTLQQGSITSTVVGPAKTWQEIQWNGSWDNPADSLQVQVYGIKKDSTQTLLYTSNSLLKDTSLSFISAATYPELQIKMTSKDSVLQTPYQLKRLMIHYQDAPEGAIAPNHYFTCPDTLQDGQPLDFGVAFQNISDAAFDSIQVQLTITDNQNITHTIPLSKTKPLAVGDSVHLLDTIASQNYIGKNTLYVNFNPNYAQPEQYLTNNFLYKTFYVKPNNYMPTMDVTFDGVHILNQDIVSARPQITVKLQDNSKYLALSDSTDITVSVLFPDGTTHLYKTGTDSAQFIPANLSTGKNIAMVILHPSFIEDGSYTLTVSGQDQSGNTAGRLSYSVNFRVINTPMISNVFNYPNPFTTSTAFVFTITGSEVPQELRIEILSITGKIVREITEAELGPLHIGRNITQFKWNGTDQYGNKVGNGVYLYRVITNLNGKKLGKFTDQGDNTNQYFKSGYGKMYLMR</sequence>
<dbReference type="InterPro" id="IPR013783">
    <property type="entry name" value="Ig-like_fold"/>
</dbReference>
<dbReference type="InterPro" id="IPR029030">
    <property type="entry name" value="Caspase-like_dom_sf"/>
</dbReference>
<reference evidence="3 4" key="1">
    <citation type="submission" date="2019-03" db="EMBL/GenBank/DDBJ databases">
        <title>Genomic Encyclopedia of Type Strains, Phase IV (KMG-IV): sequencing the most valuable type-strain genomes for metagenomic binning, comparative biology and taxonomic classification.</title>
        <authorList>
            <person name="Goeker M."/>
        </authorList>
    </citation>
    <scope>NUCLEOTIDE SEQUENCE [LARGE SCALE GENOMIC DNA]</scope>
    <source>
        <strain evidence="3 4">DSM 100059</strain>
    </source>
</reference>
<dbReference type="Proteomes" id="UP000294498">
    <property type="component" value="Unassembled WGS sequence"/>
</dbReference>
<dbReference type="Pfam" id="PF01364">
    <property type="entry name" value="Peptidase_C25"/>
    <property type="match status" value="1"/>
</dbReference>
<accession>A0A4R8DEZ1</accession>
<keyword evidence="1" id="KW-0732">Signal</keyword>
<dbReference type="GO" id="GO:0008234">
    <property type="term" value="F:cysteine-type peptidase activity"/>
    <property type="evidence" value="ECO:0007669"/>
    <property type="project" value="InterPro"/>
</dbReference>
<comment type="caution">
    <text evidence="3">The sequence shown here is derived from an EMBL/GenBank/DDBJ whole genome shotgun (WGS) entry which is preliminary data.</text>
</comment>
<dbReference type="Gene3D" id="2.60.40.10">
    <property type="entry name" value="Immunoglobulins"/>
    <property type="match status" value="3"/>
</dbReference>
<dbReference type="SUPFAM" id="SSF52129">
    <property type="entry name" value="Caspase-like"/>
    <property type="match status" value="1"/>
</dbReference>
<keyword evidence="4" id="KW-1185">Reference proteome</keyword>
<dbReference type="GO" id="GO:0006508">
    <property type="term" value="P:proteolysis"/>
    <property type="evidence" value="ECO:0007669"/>
    <property type="project" value="InterPro"/>
</dbReference>
<dbReference type="Gene3D" id="3.40.50.1460">
    <property type="match status" value="1"/>
</dbReference>
<dbReference type="Gene3D" id="2.60.40.4070">
    <property type="match status" value="1"/>
</dbReference>
<feature type="chain" id="PRO_5020423355" evidence="1">
    <location>
        <begin position="24"/>
        <end position="1691"/>
    </location>
</feature>
<feature type="signal peptide" evidence="1">
    <location>
        <begin position="1"/>
        <end position="23"/>
    </location>
</feature>
<dbReference type="EMBL" id="SODV01000002">
    <property type="protein sequence ID" value="TDW95848.1"/>
    <property type="molecule type" value="Genomic_DNA"/>
</dbReference>
<evidence type="ECO:0000313" key="4">
    <source>
        <dbReference type="Proteomes" id="UP000294498"/>
    </source>
</evidence>
<evidence type="ECO:0000256" key="1">
    <source>
        <dbReference type="SAM" id="SignalP"/>
    </source>
</evidence>
<feature type="domain" description="Gingipain" evidence="2">
    <location>
        <begin position="409"/>
        <end position="782"/>
    </location>
</feature>
<dbReference type="InterPro" id="IPR001769">
    <property type="entry name" value="Gingipain"/>
</dbReference>
<protein>
    <submittedName>
        <fullName evidence="3">Peptidase C25-like protein</fullName>
    </submittedName>
</protein>
<evidence type="ECO:0000259" key="2">
    <source>
        <dbReference type="Pfam" id="PF01364"/>
    </source>
</evidence>
<dbReference type="RefSeq" id="WP_133995584.1">
    <property type="nucleotide sequence ID" value="NZ_SODV01000002.1"/>
</dbReference>
<dbReference type="OrthoDB" id="9757650at2"/>
<organism evidence="3 4">
    <name type="scientific">Dinghuibacter silviterrae</name>
    <dbReference type="NCBI Taxonomy" id="1539049"/>
    <lineage>
        <taxon>Bacteria</taxon>
        <taxon>Pseudomonadati</taxon>
        <taxon>Bacteroidota</taxon>
        <taxon>Chitinophagia</taxon>
        <taxon>Chitinophagales</taxon>
        <taxon>Chitinophagaceae</taxon>
        <taxon>Dinghuibacter</taxon>
    </lineage>
</organism>
<name>A0A4R8DEZ1_9BACT</name>
<evidence type="ECO:0000313" key="3">
    <source>
        <dbReference type="EMBL" id="TDW95848.1"/>
    </source>
</evidence>
<proteinExistence type="predicted"/>